<evidence type="ECO:0000313" key="4">
    <source>
        <dbReference type="Proteomes" id="UP000323324"/>
    </source>
</evidence>
<dbReference type="CDD" id="cd00158">
    <property type="entry name" value="RHOD"/>
    <property type="match status" value="1"/>
</dbReference>
<keyword evidence="4" id="KW-1185">Reference proteome</keyword>
<evidence type="ECO:0000259" key="2">
    <source>
        <dbReference type="PROSITE" id="PS50206"/>
    </source>
</evidence>
<reference evidence="3 4" key="1">
    <citation type="submission" date="2019-08" db="EMBL/GenBank/DDBJ databases">
        <title>Genomes of Antarctic Bizionia species.</title>
        <authorList>
            <person name="Bowman J.P."/>
        </authorList>
    </citation>
    <scope>NUCLEOTIDE SEQUENCE [LARGE SCALE GENOMIC DNA]</scope>
    <source>
        <strain evidence="3 4">HFD</strain>
    </source>
</reference>
<dbReference type="RefSeq" id="WP_148368482.1">
    <property type="nucleotide sequence ID" value="NZ_VSKM01000002.1"/>
</dbReference>
<dbReference type="PANTHER" id="PTHR44086">
    <property type="entry name" value="THIOSULFATE SULFURTRANSFERASE RDL2, MITOCHONDRIAL-RELATED"/>
    <property type="match status" value="1"/>
</dbReference>
<protein>
    <submittedName>
        <fullName evidence="3">Rhodanese-like domain-containing protein</fullName>
    </submittedName>
</protein>
<dbReference type="PANTHER" id="PTHR44086:SF10">
    <property type="entry name" value="THIOSULFATE SULFURTRANSFERASE_RHODANESE-LIKE DOMAIN-CONTAINING PROTEIN 3"/>
    <property type="match status" value="1"/>
</dbReference>
<sequence length="177" mass="20207">MKNSLLILLLLSNVFVFSQEALSEVLLKHNTHSIPYISVQELAMPATKAIIIDAREPDEFAVSHIKNAIHVGFNDFKVEDLQQKITNRNQAIVVYCSLGIRSETIGEKLKKAGYNNVKNLYGGIFEWKNNNFELYNTLEKRTDSIHAFNESWSTYLKNGIKVYNAPIKLNLKKNTSF</sequence>
<accession>A0A8H2LEV4</accession>
<dbReference type="Pfam" id="PF00581">
    <property type="entry name" value="Rhodanese"/>
    <property type="match status" value="1"/>
</dbReference>
<dbReference type="AlphaFoldDB" id="A0A8H2LEV4"/>
<dbReference type="SMART" id="SM00450">
    <property type="entry name" value="RHOD"/>
    <property type="match status" value="1"/>
</dbReference>
<gene>
    <name evidence="3" type="ORF">ES676_02645</name>
</gene>
<keyword evidence="1" id="KW-0732">Signal</keyword>
<dbReference type="NCBIfam" id="NF045521">
    <property type="entry name" value="rhoda_near_glyco"/>
    <property type="match status" value="1"/>
</dbReference>
<comment type="caution">
    <text evidence="3">The sequence shown here is derived from an EMBL/GenBank/DDBJ whole genome shotgun (WGS) entry which is preliminary data.</text>
</comment>
<dbReference type="GO" id="GO:0004792">
    <property type="term" value="F:thiosulfate-cyanide sulfurtransferase activity"/>
    <property type="evidence" value="ECO:0007669"/>
    <property type="project" value="TreeGrafter"/>
</dbReference>
<evidence type="ECO:0000256" key="1">
    <source>
        <dbReference type="SAM" id="SignalP"/>
    </source>
</evidence>
<organism evidence="3 4">
    <name type="scientific">Bizionia saleffrena</name>
    <dbReference type="NCBI Taxonomy" id="291189"/>
    <lineage>
        <taxon>Bacteria</taxon>
        <taxon>Pseudomonadati</taxon>
        <taxon>Bacteroidota</taxon>
        <taxon>Flavobacteriia</taxon>
        <taxon>Flavobacteriales</taxon>
        <taxon>Flavobacteriaceae</taxon>
        <taxon>Bizionia</taxon>
    </lineage>
</organism>
<dbReference type="Gene3D" id="3.40.250.10">
    <property type="entry name" value="Rhodanese-like domain"/>
    <property type="match status" value="1"/>
</dbReference>
<dbReference type="InterPro" id="IPR001763">
    <property type="entry name" value="Rhodanese-like_dom"/>
</dbReference>
<dbReference type="InterPro" id="IPR036873">
    <property type="entry name" value="Rhodanese-like_dom_sf"/>
</dbReference>
<proteinExistence type="predicted"/>
<feature type="domain" description="Rhodanese" evidence="2">
    <location>
        <begin position="45"/>
        <end position="136"/>
    </location>
</feature>
<name>A0A8H2LEV4_9FLAO</name>
<dbReference type="SUPFAM" id="SSF52821">
    <property type="entry name" value="Rhodanese/Cell cycle control phosphatase"/>
    <property type="match status" value="1"/>
</dbReference>
<feature type="signal peptide" evidence="1">
    <location>
        <begin position="1"/>
        <end position="23"/>
    </location>
</feature>
<dbReference type="EMBL" id="VSKM01000002">
    <property type="protein sequence ID" value="TYB78127.1"/>
    <property type="molecule type" value="Genomic_DNA"/>
</dbReference>
<feature type="chain" id="PRO_5034603310" evidence="1">
    <location>
        <begin position="24"/>
        <end position="177"/>
    </location>
</feature>
<evidence type="ECO:0000313" key="3">
    <source>
        <dbReference type="EMBL" id="TYB78127.1"/>
    </source>
</evidence>
<dbReference type="Proteomes" id="UP000323324">
    <property type="component" value="Unassembled WGS sequence"/>
</dbReference>
<dbReference type="PROSITE" id="PS50206">
    <property type="entry name" value="RHODANESE_3"/>
    <property type="match status" value="1"/>
</dbReference>